<dbReference type="AlphaFoldDB" id="A0A0F9JKA2"/>
<keyword evidence="1" id="KW-1133">Transmembrane helix</keyword>
<accession>A0A0F9JKA2</accession>
<keyword evidence="1" id="KW-0812">Transmembrane</keyword>
<gene>
    <name evidence="2" type="ORF">LCGC14_1746530</name>
</gene>
<comment type="caution">
    <text evidence="2">The sequence shown here is derived from an EMBL/GenBank/DDBJ whole genome shotgun (WGS) entry which is preliminary data.</text>
</comment>
<keyword evidence="1" id="KW-0472">Membrane</keyword>
<organism evidence="2">
    <name type="scientific">marine sediment metagenome</name>
    <dbReference type="NCBI Taxonomy" id="412755"/>
    <lineage>
        <taxon>unclassified sequences</taxon>
        <taxon>metagenomes</taxon>
        <taxon>ecological metagenomes</taxon>
    </lineage>
</organism>
<dbReference type="EMBL" id="LAZR01016054">
    <property type="protein sequence ID" value="KKM06181.1"/>
    <property type="molecule type" value="Genomic_DNA"/>
</dbReference>
<sequence>MNKWNKIIMQLLCGGAFLVFAFFIGGWTYPEKACPEVKGEVKDTAPTVYTGTDTVLTRPEPEFGEKRFFLDLNKGSVILKKYGGSYRFGISGPGSMEIWDDVDEYSSLKDARRLSETIALDIIQAEDGLSKQKRIDAIIDRLWSNVK</sequence>
<name>A0A0F9JKA2_9ZZZZ</name>
<reference evidence="2" key="1">
    <citation type="journal article" date="2015" name="Nature">
        <title>Complex archaea that bridge the gap between prokaryotes and eukaryotes.</title>
        <authorList>
            <person name="Spang A."/>
            <person name="Saw J.H."/>
            <person name="Jorgensen S.L."/>
            <person name="Zaremba-Niedzwiedzka K."/>
            <person name="Martijn J."/>
            <person name="Lind A.E."/>
            <person name="van Eijk R."/>
            <person name="Schleper C."/>
            <person name="Guy L."/>
            <person name="Ettema T.J."/>
        </authorList>
    </citation>
    <scope>NUCLEOTIDE SEQUENCE</scope>
</reference>
<protein>
    <submittedName>
        <fullName evidence="2">Uncharacterized protein</fullName>
    </submittedName>
</protein>
<feature type="transmembrane region" description="Helical" evidence="1">
    <location>
        <begin position="7"/>
        <end position="29"/>
    </location>
</feature>
<evidence type="ECO:0000256" key="1">
    <source>
        <dbReference type="SAM" id="Phobius"/>
    </source>
</evidence>
<evidence type="ECO:0000313" key="2">
    <source>
        <dbReference type="EMBL" id="KKM06181.1"/>
    </source>
</evidence>
<proteinExistence type="predicted"/>